<dbReference type="PROSITE" id="PS00678">
    <property type="entry name" value="WD_REPEATS_1"/>
    <property type="match status" value="1"/>
</dbReference>
<evidence type="ECO:0000256" key="3">
    <source>
        <dbReference type="PROSITE-ProRule" id="PRU00221"/>
    </source>
</evidence>
<dbReference type="Pfam" id="PF00400">
    <property type="entry name" value="WD40"/>
    <property type="match status" value="2"/>
</dbReference>
<reference evidence="4" key="1">
    <citation type="submission" date="2021-01" db="EMBL/GenBank/DDBJ databases">
        <authorList>
            <person name="Corre E."/>
            <person name="Pelletier E."/>
            <person name="Niang G."/>
            <person name="Scheremetjew M."/>
            <person name="Finn R."/>
            <person name="Kale V."/>
            <person name="Holt S."/>
            <person name="Cochrane G."/>
            <person name="Meng A."/>
            <person name="Brown T."/>
            <person name="Cohen L."/>
        </authorList>
    </citation>
    <scope>NUCLEOTIDE SEQUENCE</scope>
    <source>
        <strain evidence="4">CCMP125</strain>
    </source>
</reference>
<dbReference type="GO" id="GO:0042254">
    <property type="term" value="P:ribosome biogenesis"/>
    <property type="evidence" value="ECO:0007669"/>
    <property type="project" value="TreeGrafter"/>
</dbReference>
<dbReference type="InterPro" id="IPR051972">
    <property type="entry name" value="Glutamate-rich_WD_repeat"/>
</dbReference>
<evidence type="ECO:0000256" key="1">
    <source>
        <dbReference type="ARBA" id="ARBA00022574"/>
    </source>
</evidence>
<organism evidence="4">
    <name type="scientific">Entomoneis paludosa</name>
    <dbReference type="NCBI Taxonomy" id="265537"/>
    <lineage>
        <taxon>Eukaryota</taxon>
        <taxon>Sar</taxon>
        <taxon>Stramenopiles</taxon>
        <taxon>Ochrophyta</taxon>
        <taxon>Bacillariophyta</taxon>
        <taxon>Bacillariophyceae</taxon>
        <taxon>Bacillariophycidae</taxon>
        <taxon>Entomoneidaceae</taxon>
        <taxon>Entomoneis</taxon>
    </lineage>
</organism>
<feature type="repeat" description="WD" evidence="3">
    <location>
        <begin position="173"/>
        <end position="208"/>
    </location>
</feature>
<sequence length="313" mass="34609">MDPVVEHYSIKHYGGVNRVRCMPQQQNIVATWSDTGKVNLFNVESILQRFAASSGKGALQQSEIPSKPFFSYTKHRTEGYAIDWSRVKQGQLLSGDCEGDIHLWTPREDGGGYTVTPSYHANEKTKNTGGIPSVEDLQWSPTEATVFASAECGGYIRVFDIRAPGRSMLNHQVHENGSDVNVLSWNHLVTNLIASGSDDGVMSVWDLRKFSGDNISPLARFTPHQSPISSVEWHPTDESMVAVTDDMGAYIYDLSVEEDESAMTPGKLDIPPQLLFVHSGSEQFKEVHWHPQISSCLMTTAVSGYSAFIPSNL</sequence>
<keyword evidence="1 3" id="KW-0853">WD repeat</keyword>
<dbReference type="InterPro" id="IPR019775">
    <property type="entry name" value="WD40_repeat_CS"/>
</dbReference>
<dbReference type="PANTHER" id="PTHR45903:SF1">
    <property type="entry name" value="GLUTAMATE-RICH WD REPEAT-CONTAINING PROTEIN 1"/>
    <property type="match status" value="1"/>
</dbReference>
<dbReference type="SMART" id="SM00320">
    <property type="entry name" value="WD40"/>
    <property type="match status" value="5"/>
</dbReference>
<dbReference type="GO" id="GO:0005730">
    <property type="term" value="C:nucleolus"/>
    <property type="evidence" value="ECO:0007669"/>
    <property type="project" value="TreeGrafter"/>
</dbReference>
<feature type="repeat" description="WD" evidence="3">
    <location>
        <begin position="221"/>
        <end position="262"/>
    </location>
</feature>
<protein>
    <recommendedName>
        <fullName evidence="5">Histone-binding protein RBBP4 N-terminal domain-containing protein</fullName>
    </recommendedName>
</protein>
<gene>
    <name evidence="4" type="ORF">APAL1065_LOCUS17187</name>
</gene>
<dbReference type="PROSITE" id="PS50082">
    <property type="entry name" value="WD_REPEATS_2"/>
    <property type="match status" value="2"/>
</dbReference>
<dbReference type="InterPro" id="IPR015943">
    <property type="entry name" value="WD40/YVTN_repeat-like_dom_sf"/>
</dbReference>
<accession>A0A7S2YH96</accession>
<dbReference type="InterPro" id="IPR001680">
    <property type="entry name" value="WD40_rpt"/>
</dbReference>
<keyword evidence="2" id="KW-0677">Repeat</keyword>
<dbReference type="PANTHER" id="PTHR45903">
    <property type="entry name" value="GLUTAMATE-RICH WD REPEAT-CONTAINING PROTEIN 1"/>
    <property type="match status" value="1"/>
</dbReference>
<dbReference type="AlphaFoldDB" id="A0A7S2YH96"/>
<name>A0A7S2YH96_9STRA</name>
<evidence type="ECO:0008006" key="5">
    <source>
        <dbReference type="Google" id="ProtNLM"/>
    </source>
</evidence>
<evidence type="ECO:0000256" key="2">
    <source>
        <dbReference type="ARBA" id="ARBA00022737"/>
    </source>
</evidence>
<dbReference type="EMBL" id="HBHT01025613">
    <property type="protein sequence ID" value="CAD9977064.1"/>
    <property type="molecule type" value="Transcribed_RNA"/>
</dbReference>
<evidence type="ECO:0000313" key="4">
    <source>
        <dbReference type="EMBL" id="CAD9977064.1"/>
    </source>
</evidence>
<proteinExistence type="predicted"/>
<dbReference type="Gene3D" id="2.130.10.10">
    <property type="entry name" value="YVTN repeat-like/Quinoprotein amine dehydrogenase"/>
    <property type="match status" value="1"/>
</dbReference>
<dbReference type="SUPFAM" id="SSF50978">
    <property type="entry name" value="WD40 repeat-like"/>
    <property type="match status" value="1"/>
</dbReference>
<dbReference type="InterPro" id="IPR036322">
    <property type="entry name" value="WD40_repeat_dom_sf"/>
</dbReference>